<accession>J3MLZ3</accession>
<keyword evidence="2" id="KW-1185">Reference proteome</keyword>
<sequence length="69" mass="7657">MYGLATNFQTEEKDTQKVCIFANLAPFQDNDLQETSKATIEQPELKEEGQTVLLAAALSSYQLPHPDGK</sequence>
<dbReference type="AlphaFoldDB" id="J3MLZ3"/>
<evidence type="ECO:0000313" key="1">
    <source>
        <dbReference type="EnsemblPlants" id="OB07G24250.1"/>
    </source>
</evidence>
<evidence type="ECO:0000313" key="2">
    <source>
        <dbReference type="Proteomes" id="UP000006038"/>
    </source>
</evidence>
<reference evidence="1" key="1">
    <citation type="journal article" date="2013" name="Nat. Commun.">
        <title>Whole-genome sequencing of Oryza brachyantha reveals mechanisms underlying Oryza genome evolution.</title>
        <authorList>
            <person name="Chen J."/>
            <person name="Huang Q."/>
            <person name="Gao D."/>
            <person name="Wang J."/>
            <person name="Lang Y."/>
            <person name="Liu T."/>
            <person name="Li B."/>
            <person name="Bai Z."/>
            <person name="Luis Goicoechea J."/>
            <person name="Liang C."/>
            <person name="Chen C."/>
            <person name="Zhang W."/>
            <person name="Sun S."/>
            <person name="Liao Y."/>
            <person name="Zhang X."/>
            <person name="Yang L."/>
            <person name="Song C."/>
            <person name="Wang M."/>
            <person name="Shi J."/>
            <person name="Liu G."/>
            <person name="Liu J."/>
            <person name="Zhou H."/>
            <person name="Zhou W."/>
            <person name="Yu Q."/>
            <person name="An N."/>
            <person name="Chen Y."/>
            <person name="Cai Q."/>
            <person name="Wang B."/>
            <person name="Liu B."/>
            <person name="Min J."/>
            <person name="Huang Y."/>
            <person name="Wu H."/>
            <person name="Li Z."/>
            <person name="Zhang Y."/>
            <person name="Yin Y."/>
            <person name="Song W."/>
            <person name="Jiang J."/>
            <person name="Jackson S.A."/>
            <person name="Wing R.A."/>
            <person name="Wang J."/>
            <person name="Chen M."/>
        </authorList>
    </citation>
    <scope>NUCLEOTIDE SEQUENCE [LARGE SCALE GENOMIC DNA]</scope>
    <source>
        <strain evidence="1">cv. IRGC 101232</strain>
    </source>
</reference>
<dbReference type="Proteomes" id="UP000006038">
    <property type="component" value="Chromosome 7"/>
</dbReference>
<protein>
    <submittedName>
        <fullName evidence="1">Uncharacterized protein</fullName>
    </submittedName>
</protein>
<proteinExistence type="predicted"/>
<dbReference type="EnsemblPlants" id="OB07G24250.1">
    <property type="protein sequence ID" value="OB07G24250.1"/>
    <property type="gene ID" value="OB07G24250"/>
</dbReference>
<organism evidence="1">
    <name type="scientific">Oryza brachyantha</name>
    <name type="common">malo sina</name>
    <dbReference type="NCBI Taxonomy" id="4533"/>
    <lineage>
        <taxon>Eukaryota</taxon>
        <taxon>Viridiplantae</taxon>
        <taxon>Streptophyta</taxon>
        <taxon>Embryophyta</taxon>
        <taxon>Tracheophyta</taxon>
        <taxon>Spermatophyta</taxon>
        <taxon>Magnoliopsida</taxon>
        <taxon>Liliopsida</taxon>
        <taxon>Poales</taxon>
        <taxon>Poaceae</taxon>
        <taxon>BOP clade</taxon>
        <taxon>Oryzoideae</taxon>
        <taxon>Oryzeae</taxon>
        <taxon>Oryzinae</taxon>
        <taxon>Oryza</taxon>
    </lineage>
</organism>
<dbReference type="HOGENOM" id="CLU_2779927_0_0_1"/>
<dbReference type="Gramene" id="OB07G24250.1">
    <property type="protein sequence ID" value="OB07G24250.1"/>
    <property type="gene ID" value="OB07G24250"/>
</dbReference>
<name>J3MLZ3_ORYBR</name>
<reference evidence="1" key="2">
    <citation type="submission" date="2013-04" db="UniProtKB">
        <authorList>
            <consortium name="EnsemblPlants"/>
        </authorList>
    </citation>
    <scope>IDENTIFICATION</scope>
</reference>